<feature type="domain" description="Peptidase M16 C-terminal" evidence="4">
    <location>
        <begin position="601"/>
        <end position="767"/>
    </location>
</feature>
<feature type="domain" description="Peptidase M16 N-terminal" evidence="3">
    <location>
        <begin position="25"/>
        <end position="164"/>
    </location>
</feature>
<dbReference type="PANTHER" id="PTHR11851">
    <property type="entry name" value="METALLOPROTEASE"/>
    <property type="match status" value="1"/>
</dbReference>
<evidence type="ECO:0000313" key="5">
    <source>
        <dbReference type="EMBL" id="BCX46556.1"/>
    </source>
</evidence>
<name>A0ABN6GZ28_9BACT</name>
<dbReference type="InterPro" id="IPR050361">
    <property type="entry name" value="MPP/UQCRC_Complex"/>
</dbReference>
<dbReference type="InterPro" id="IPR011249">
    <property type="entry name" value="Metalloenz_LuxS/M16"/>
</dbReference>
<dbReference type="InterPro" id="IPR011765">
    <property type="entry name" value="Pept_M16_N"/>
</dbReference>
<feature type="region of interest" description="Disordered" evidence="2">
    <location>
        <begin position="412"/>
        <end position="431"/>
    </location>
</feature>
<accession>A0ABN6GZ28</accession>
<dbReference type="Gene3D" id="3.30.830.10">
    <property type="entry name" value="Metalloenzyme, LuxS/M16 peptidase-like"/>
    <property type="match status" value="4"/>
</dbReference>
<evidence type="ECO:0000256" key="2">
    <source>
        <dbReference type="SAM" id="MobiDB-lite"/>
    </source>
</evidence>
<dbReference type="Pfam" id="PF05193">
    <property type="entry name" value="Peptidase_M16_C"/>
    <property type="match status" value="2"/>
</dbReference>
<evidence type="ECO:0000313" key="6">
    <source>
        <dbReference type="Proteomes" id="UP001374893"/>
    </source>
</evidence>
<evidence type="ECO:0000259" key="4">
    <source>
        <dbReference type="Pfam" id="PF05193"/>
    </source>
</evidence>
<dbReference type="InterPro" id="IPR007863">
    <property type="entry name" value="Peptidase_M16_C"/>
</dbReference>
<feature type="domain" description="Peptidase M16 N-terminal" evidence="3">
    <location>
        <begin position="444"/>
        <end position="588"/>
    </location>
</feature>
<keyword evidence="6" id="KW-1185">Reference proteome</keyword>
<feature type="domain" description="Peptidase M16 C-terminal" evidence="4">
    <location>
        <begin position="173"/>
        <end position="348"/>
    </location>
</feature>
<dbReference type="PANTHER" id="PTHR11851:SF49">
    <property type="entry name" value="MITOCHONDRIAL-PROCESSING PEPTIDASE SUBUNIT ALPHA"/>
    <property type="match status" value="1"/>
</dbReference>
<dbReference type="SUPFAM" id="SSF63411">
    <property type="entry name" value="LuxS/MPP-like metallohydrolase"/>
    <property type="match status" value="4"/>
</dbReference>
<comment type="similarity">
    <text evidence="1">Belongs to the peptidase M16 family.</text>
</comment>
<protein>
    <submittedName>
        <fullName evidence="5">Peptidase M16</fullName>
    </submittedName>
</protein>
<proteinExistence type="inferred from homology"/>
<evidence type="ECO:0000256" key="1">
    <source>
        <dbReference type="ARBA" id="ARBA00007261"/>
    </source>
</evidence>
<dbReference type="Pfam" id="PF00675">
    <property type="entry name" value="Peptidase_M16"/>
    <property type="match status" value="2"/>
</dbReference>
<dbReference type="RefSeq" id="WP_338688243.1">
    <property type="nucleotide sequence ID" value="NZ_AP024702.1"/>
</dbReference>
<evidence type="ECO:0000259" key="3">
    <source>
        <dbReference type="Pfam" id="PF00675"/>
    </source>
</evidence>
<dbReference type="Proteomes" id="UP001374893">
    <property type="component" value="Chromosome"/>
</dbReference>
<gene>
    <name evidence="5" type="ORF">HAHE_04640</name>
</gene>
<sequence length="837" mass="90285">MDFPPTTASLDTLANGLSLILDPSDDAPVVSAQLWVETGSIHESRLLGSGLSHFLEHMVFKGAGEFGPSELAETVQAAGGHWNAYTTFGRTVYYIDGPSTGLGDFLRVLTAMVFRPHLPESEFEREKDVIRREIDMGLDDPDDRAQQLLFSTAFVRDPRRHPVIGHRHLFDAITYDDLRSYHAGRYSPDRACLCISGAFDETETRSLVESLVAGIERVGGEDPFLAEDPSQLGPRKARDTFAIPSSKISMTWKVPPLGHPDVPALDLAAVMLGKGRAAHLYRSLRQTRELALDISAWSWTGPAREGLFGVSAEADPGKRDELVKAVREELAAFSQSALEDDLARAKRQVAASQFRSLTTASGRATDLASNWHEARDLDFTRRYLGELEKVNAADIRRALARLVESGETLTILDPEDAPAPSTSRRGRKTAPEAETFTLANGTTVALLPNPKVPVIAMQAAVRAGAASETKATAGLNRLLAATLPQATRRHSAEELADKLESLGASVGASAGNNSLLVQLAGLSPDLGTLAPLFGEILAEPALASDAIDRERSSQLSAVREALTDPLSVAFRQLRAHLFGSHGFGVPTLGEEDSVAGLDRLTLAAHHSLHFRGPNLTVALAGDFDPATAKEILAEALDPIPGGDAWHPDPSEVRDPSEQVFHLPKKQAVLALGYPGAAALGPNRHALRFLQEWCSDMAGPLFTRIREELGLAYQVGATQFHGHDTGLFAFYMATDPGQIELAEEELRSQVASFAAEGIPDDAFERVRSTVLSASALDQQSPGAVARHAAIDLLFGLPACHHRELPEIYAALTAEEVRDAARDLLAHRQPVLIRVTPEA</sequence>
<organism evidence="5 6">
    <name type="scientific">Haloferula helveola</name>
    <dbReference type="NCBI Taxonomy" id="490095"/>
    <lineage>
        <taxon>Bacteria</taxon>
        <taxon>Pseudomonadati</taxon>
        <taxon>Verrucomicrobiota</taxon>
        <taxon>Verrucomicrobiia</taxon>
        <taxon>Verrucomicrobiales</taxon>
        <taxon>Verrucomicrobiaceae</taxon>
        <taxon>Haloferula</taxon>
    </lineage>
</organism>
<reference evidence="5 6" key="1">
    <citation type="submission" date="2021-06" db="EMBL/GenBank/DDBJ databases">
        <title>Complete genome of Haloferula helveola possessing various polysaccharide degrading enzymes.</title>
        <authorList>
            <person name="Takami H."/>
            <person name="Huang C."/>
            <person name="Hamasaki K."/>
        </authorList>
    </citation>
    <scope>NUCLEOTIDE SEQUENCE [LARGE SCALE GENOMIC DNA]</scope>
    <source>
        <strain evidence="5 6">CN-1</strain>
    </source>
</reference>
<dbReference type="EMBL" id="AP024702">
    <property type="protein sequence ID" value="BCX46556.1"/>
    <property type="molecule type" value="Genomic_DNA"/>
</dbReference>